<feature type="compositionally biased region" description="Low complexity" evidence="4">
    <location>
        <begin position="242"/>
        <end position="253"/>
    </location>
</feature>
<feature type="region of interest" description="Disordered" evidence="4">
    <location>
        <begin position="151"/>
        <end position="171"/>
    </location>
</feature>
<evidence type="ECO:0000256" key="2">
    <source>
        <dbReference type="ARBA" id="ARBA00009761"/>
    </source>
</evidence>
<proteinExistence type="inferred from homology"/>
<feature type="compositionally biased region" description="Polar residues" evidence="4">
    <location>
        <begin position="295"/>
        <end position="315"/>
    </location>
</feature>
<dbReference type="GO" id="GO:0006310">
    <property type="term" value="P:DNA recombination"/>
    <property type="evidence" value="ECO:0007669"/>
    <property type="project" value="InterPro"/>
</dbReference>
<dbReference type="GO" id="GO:0006281">
    <property type="term" value="P:DNA repair"/>
    <property type="evidence" value="ECO:0007669"/>
    <property type="project" value="InterPro"/>
</dbReference>
<reference evidence="5 6" key="1">
    <citation type="submission" date="2014-02" db="EMBL/GenBank/DDBJ databases">
        <title>The genome sequence of Colletotrichum salicis CBS 607.94.</title>
        <authorList>
            <person name="Baroncelli R."/>
            <person name="Thon M.R."/>
        </authorList>
    </citation>
    <scope>NUCLEOTIDE SEQUENCE [LARGE SCALE GENOMIC DNA]</scope>
    <source>
        <strain evidence="5 6">CBS 607.94</strain>
    </source>
</reference>
<accession>A0A135SWQ0</accession>
<dbReference type="GO" id="GO:0006260">
    <property type="term" value="P:DNA replication"/>
    <property type="evidence" value="ECO:0007669"/>
    <property type="project" value="InterPro"/>
</dbReference>
<feature type="compositionally biased region" description="Basic and acidic residues" evidence="4">
    <location>
        <begin position="345"/>
        <end position="359"/>
    </location>
</feature>
<evidence type="ECO:0000256" key="4">
    <source>
        <dbReference type="SAM" id="MobiDB-lite"/>
    </source>
</evidence>
<keyword evidence="3" id="KW-0539">Nucleus</keyword>
<dbReference type="Proteomes" id="UP000070121">
    <property type="component" value="Unassembled WGS sequence"/>
</dbReference>
<keyword evidence="6" id="KW-1185">Reference proteome</keyword>
<dbReference type="EMBL" id="JFFI01002195">
    <property type="protein sequence ID" value="KXH40339.1"/>
    <property type="molecule type" value="Genomic_DNA"/>
</dbReference>
<dbReference type="STRING" id="1209931.A0A135SWQ0"/>
<feature type="compositionally biased region" description="Basic and acidic residues" evidence="4">
    <location>
        <begin position="327"/>
        <end position="338"/>
    </location>
</feature>
<feature type="compositionally biased region" description="Low complexity" evidence="4">
    <location>
        <begin position="316"/>
        <end position="325"/>
    </location>
</feature>
<evidence type="ECO:0000313" key="5">
    <source>
        <dbReference type="EMBL" id="KXH40339.1"/>
    </source>
</evidence>
<feature type="compositionally biased region" description="Basic and acidic residues" evidence="4">
    <location>
        <begin position="254"/>
        <end position="272"/>
    </location>
</feature>
<feature type="compositionally biased region" description="Low complexity" evidence="4">
    <location>
        <begin position="184"/>
        <end position="194"/>
    </location>
</feature>
<feature type="region of interest" description="Disordered" evidence="4">
    <location>
        <begin position="184"/>
        <end position="359"/>
    </location>
</feature>
<dbReference type="SUPFAM" id="SSF50249">
    <property type="entry name" value="Nucleic acid-binding proteins"/>
    <property type="match status" value="1"/>
</dbReference>
<dbReference type="InterPro" id="IPR013970">
    <property type="entry name" value="Rfa2"/>
</dbReference>
<comment type="caution">
    <text evidence="5">The sequence shown here is derived from an EMBL/GenBank/DDBJ whole genome shotgun (WGS) entry which is preliminary data.</text>
</comment>
<comment type="similarity">
    <text evidence="2">Belongs to the replication factor A protein 3 family.</text>
</comment>
<dbReference type="CDD" id="cd04479">
    <property type="entry name" value="RPA3"/>
    <property type="match status" value="1"/>
</dbReference>
<dbReference type="InterPro" id="IPR012340">
    <property type="entry name" value="NA-bd_OB-fold"/>
</dbReference>
<evidence type="ECO:0000256" key="1">
    <source>
        <dbReference type="ARBA" id="ARBA00004123"/>
    </source>
</evidence>
<gene>
    <name evidence="5" type="ORF">CSAL01_04440</name>
</gene>
<dbReference type="OrthoDB" id="188186at2759"/>
<comment type="subcellular location">
    <subcellularLocation>
        <location evidence="1">Nucleus</location>
    </subcellularLocation>
</comment>
<name>A0A135SWQ0_9PEZI</name>
<dbReference type="Gene3D" id="2.40.50.140">
    <property type="entry name" value="Nucleic acid-binding proteins"/>
    <property type="match status" value="1"/>
</dbReference>
<dbReference type="GO" id="GO:0003677">
    <property type="term" value="F:DNA binding"/>
    <property type="evidence" value="ECO:0007669"/>
    <property type="project" value="InterPro"/>
</dbReference>
<dbReference type="AlphaFoldDB" id="A0A135SWQ0"/>
<protein>
    <submittedName>
        <fullName evidence="5">Replication factor A protein 3</fullName>
    </submittedName>
</protein>
<sequence length="400" mass="43560">MAEATSTPRITAQYLDNYVGRNVMLIGKVLQLRGDSAVLDADGNVTAILNRDVHLTNGNGAQIIGKVNPDLSIKVLTSRDLGADVGSSLPEAHPHAMFNNALKAPSTSRNPLTAPFMMTAPAKHTADNTPDYQLAAAVPSGRVYGRNQVTISAPSQPARTPPRAPVTRPATTTTIAITTTANLGQLQRQQQQQQTPPPTQRRPPRYILPTPTPPSPDLTRHRSTTPIPLIHPPSPQTQKRYASSIQASQAQSSRQHDRDHRQSSNVNQDKRTSIPYHPSRTAALPPTPPSPDIISRSTFAPSTSNSTFISKQPQIKASSESSSKAVKAREGREAEERRPRRQISRPKEPEVEAKEVVKDDSELSGAILDGIGRMAVDTVAMRMDDAGRWRIRRDLGEQSD</sequence>
<dbReference type="Pfam" id="PF08661">
    <property type="entry name" value="Rep_fac-A_3"/>
    <property type="match status" value="1"/>
</dbReference>
<dbReference type="GO" id="GO:0031981">
    <property type="term" value="C:nuclear lumen"/>
    <property type="evidence" value="ECO:0007669"/>
    <property type="project" value="UniProtKB-ARBA"/>
</dbReference>
<evidence type="ECO:0000313" key="6">
    <source>
        <dbReference type="Proteomes" id="UP000070121"/>
    </source>
</evidence>
<organism evidence="5 6">
    <name type="scientific">Colletotrichum salicis</name>
    <dbReference type="NCBI Taxonomy" id="1209931"/>
    <lineage>
        <taxon>Eukaryota</taxon>
        <taxon>Fungi</taxon>
        <taxon>Dikarya</taxon>
        <taxon>Ascomycota</taxon>
        <taxon>Pezizomycotina</taxon>
        <taxon>Sordariomycetes</taxon>
        <taxon>Hypocreomycetidae</taxon>
        <taxon>Glomerellales</taxon>
        <taxon>Glomerellaceae</taxon>
        <taxon>Colletotrichum</taxon>
        <taxon>Colletotrichum acutatum species complex</taxon>
    </lineage>
</organism>
<evidence type="ECO:0000256" key="3">
    <source>
        <dbReference type="ARBA" id="ARBA00023242"/>
    </source>
</evidence>